<accession>A0A290Q2K0</accession>
<organism evidence="1 2">
    <name type="scientific">Nibricoccus aquaticus</name>
    <dbReference type="NCBI Taxonomy" id="2576891"/>
    <lineage>
        <taxon>Bacteria</taxon>
        <taxon>Pseudomonadati</taxon>
        <taxon>Verrucomicrobiota</taxon>
        <taxon>Opitutia</taxon>
        <taxon>Opitutales</taxon>
        <taxon>Opitutaceae</taxon>
        <taxon>Nibricoccus</taxon>
    </lineage>
</organism>
<proteinExistence type="predicted"/>
<keyword evidence="2" id="KW-1185">Reference proteome</keyword>
<dbReference type="AlphaFoldDB" id="A0A290Q2K0"/>
<dbReference type="EMBL" id="CP023344">
    <property type="protein sequence ID" value="ATC62885.1"/>
    <property type="molecule type" value="Genomic_DNA"/>
</dbReference>
<name>A0A290Q2K0_9BACT</name>
<evidence type="ECO:0008006" key="3">
    <source>
        <dbReference type="Google" id="ProtNLM"/>
    </source>
</evidence>
<dbReference type="KEGG" id="vbh:CMV30_02290"/>
<reference evidence="1 2" key="1">
    <citation type="submission" date="2017-09" db="EMBL/GenBank/DDBJ databases">
        <title>Complete genome sequence of Verrucomicrobial strain HZ-65, isolated from freshwater.</title>
        <authorList>
            <person name="Choi A."/>
        </authorList>
    </citation>
    <scope>NUCLEOTIDE SEQUENCE [LARGE SCALE GENOMIC DNA]</scope>
    <source>
        <strain evidence="1 2">HZ-65</strain>
    </source>
</reference>
<dbReference type="Proteomes" id="UP000217265">
    <property type="component" value="Chromosome"/>
</dbReference>
<evidence type="ECO:0000313" key="1">
    <source>
        <dbReference type="EMBL" id="ATC62885.1"/>
    </source>
</evidence>
<gene>
    <name evidence="1" type="ORF">CMV30_02290</name>
</gene>
<sequence length="96" mass="10693">MLRSRCVPGGLHLIDTPECIFPPQHQLALLALLKSLVSGNAQFIIATNSPILLAFPDAQILDFDAPEITPRTYDEVPVVKFMRAFLADPEDHIRKL</sequence>
<evidence type="ECO:0000313" key="2">
    <source>
        <dbReference type="Proteomes" id="UP000217265"/>
    </source>
</evidence>
<dbReference type="OrthoDB" id="9784297at2"/>
<protein>
    <recommendedName>
        <fullName evidence="3">ATPase AAA-type core domain-containing protein</fullName>
    </recommendedName>
</protein>